<dbReference type="InterPro" id="IPR021480">
    <property type="entry name" value="Zinc_ribbon_12"/>
</dbReference>
<dbReference type="PANTHER" id="PTHR31105:SF43">
    <property type="entry name" value="OS05G0479900 PROTEIN"/>
    <property type="match status" value="1"/>
</dbReference>
<evidence type="ECO:0000313" key="3">
    <source>
        <dbReference type="EMBL" id="KAF8703738.1"/>
    </source>
</evidence>
<feature type="region of interest" description="Disordered" evidence="1">
    <location>
        <begin position="255"/>
        <end position="285"/>
    </location>
</feature>
<dbReference type="AlphaFoldDB" id="A0A835BNZ7"/>
<dbReference type="Pfam" id="PF11331">
    <property type="entry name" value="Zn_ribbon_12"/>
    <property type="match status" value="1"/>
</dbReference>
<proteinExistence type="predicted"/>
<protein>
    <recommendedName>
        <fullName evidence="2">Probable zinc-ribbon domain-containing protein</fullName>
    </recommendedName>
</protein>
<feature type="compositionally biased region" description="Polar residues" evidence="1">
    <location>
        <begin position="96"/>
        <end position="116"/>
    </location>
</feature>
<feature type="compositionally biased region" description="Low complexity" evidence="1">
    <location>
        <begin position="265"/>
        <end position="278"/>
    </location>
</feature>
<feature type="region of interest" description="Disordered" evidence="1">
    <location>
        <begin position="96"/>
        <end position="130"/>
    </location>
</feature>
<comment type="caution">
    <text evidence="3">The sequence shown here is derived from an EMBL/GenBank/DDBJ whole genome shotgun (WGS) entry which is preliminary data.</text>
</comment>
<reference evidence="3" key="1">
    <citation type="submission" date="2020-07" db="EMBL/GenBank/DDBJ databases">
        <title>Genome sequence and genetic diversity analysis of an under-domesticated orphan crop, white fonio (Digitaria exilis).</title>
        <authorList>
            <person name="Bennetzen J.L."/>
            <person name="Chen S."/>
            <person name="Ma X."/>
            <person name="Wang X."/>
            <person name="Yssel A.E.J."/>
            <person name="Chaluvadi S.R."/>
            <person name="Johnson M."/>
            <person name="Gangashetty P."/>
            <person name="Hamidou F."/>
            <person name="Sanogo M.D."/>
            <person name="Zwaenepoel A."/>
            <person name="Wallace J."/>
            <person name="Van De Peer Y."/>
            <person name="Van Deynze A."/>
        </authorList>
    </citation>
    <scope>NUCLEOTIDE SEQUENCE</scope>
    <source>
        <tissue evidence="3">Leaves</tissue>
    </source>
</reference>
<dbReference type="InterPro" id="IPR040244">
    <property type="entry name" value="EDR4-like"/>
</dbReference>
<feature type="compositionally biased region" description="Polar residues" evidence="1">
    <location>
        <begin position="384"/>
        <end position="394"/>
    </location>
</feature>
<feature type="region of interest" description="Disordered" evidence="1">
    <location>
        <begin position="362"/>
        <end position="394"/>
    </location>
</feature>
<dbReference type="OrthoDB" id="1930285at2759"/>
<dbReference type="PANTHER" id="PTHR31105">
    <property type="entry name" value="EXTRA-LARGE G-PROTEIN-LIKE"/>
    <property type="match status" value="1"/>
</dbReference>
<accession>A0A835BNZ7</accession>
<keyword evidence="4" id="KW-1185">Reference proteome</keyword>
<dbReference type="Gramene" id="Dexi3B01G0021430.1">
    <property type="protein sequence ID" value="Dexi3B01G0021430.1:cds"/>
    <property type="gene ID" value="Dexi3B01G0021430"/>
</dbReference>
<evidence type="ECO:0000313" key="4">
    <source>
        <dbReference type="Proteomes" id="UP000636709"/>
    </source>
</evidence>
<dbReference type="GO" id="GO:1900150">
    <property type="term" value="P:regulation of defense response to fungus"/>
    <property type="evidence" value="ECO:0007669"/>
    <property type="project" value="InterPro"/>
</dbReference>
<gene>
    <name evidence="3" type="ORF">HU200_031825</name>
</gene>
<dbReference type="Proteomes" id="UP000636709">
    <property type="component" value="Unassembled WGS sequence"/>
</dbReference>
<organism evidence="3 4">
    <name type="scientific">Digitaria exilis</name>
    <dbReference type="NCBI Taxonomy" id="1010633"/>
    <lineage>
        <taxon>Eukaryota</taxon>
        <taxon>Viridiplantae</taxon>
        <taxon>Streptophyta</taxon>
        <taxon>Embryophyta</taxon>
        <taxon>Tracheophyta</taxon>
        <taxon>Spermatophyta</taxon>
        <taxon>Magnoliopsida</taxon>
        <taxon>Liliopsida</taxon>
        <taxon>Poales</taxon>
        <taxon>Poaceae</taxon>
        <taxon>PACMAD clade</taxon>
        <taxon>Panicoideae</taxon>
        <taxon>Panicodae</taxon>
        <taxon>Paniceae</taxon>
        <taxon>Anthephorinae</taxon>
        <taxon>Digitaria</taxon>
    </lineage>
</organism>
<sequence>MESGEIRMRFGRCPYCRAMIYQDPEAVIYYCGKCRTPIRGKNPEPTEEMDHALSRLEILSADTASVFSDDLDACPDQASVLDAQCDQPPLFRNPKSCSNISTANSRDNARSYSNGQEQDERRPLSRRTRRPACSDSIVLRYGVFRSTHSEAAEEGFSPPPRNACGRQRRRSLAGLQELETSIGWSSTPAPPRVAPTPLVDPAFQRDLLRSLDSLRSLIAAIEPASTGGATAVAARRGARLFRPLESQISLALPAAAHEHARRTGSSRSSSASASSTGARGERRRKHHHCLPVFGGAPFVVCRGCYELLQVPAMTTLLSRRKVARFRCGGCEEVLQLTAHAVVAGSGPYRTTWTASALSESEDAGSCNGSDGAQPLPLHRALGYSSPSSLLHSRR</sequence>
<evidence type="ECO:0000256" key="1">
    <source>
        <dbReference type="SAM" id="MobiDB-lite"/>
    </source>
</evidence>
<dbReference type="EMBL" id="JACEFO010001777">
    <property type="protein sequence ID" value="KAF8703738.1"/>
    <property type="molecule type" value="Genomic_DNA"/>
</dbReference>
<name>A0A835BNZ7_9POAL</name>
<feature type="domain" description="Probable zinc-ribbon" evidence="2">
    <location>
        <begin position="294"/>
        <end position="337"/>
    </location>
</feature>
<evidence type="ECO:0000259" key="2">
    <source>
        <dbReference type="Pfam" id="PF11331"/>
    </source>
</evidence>